<evidence type="ECO:0000256" key="1">
    <source>
        <dbReference type="PROSITE-ProRule" id="PRU01005"/>
    </source>
</evidence>
<feature type="domain" description="ShKT" evidence="3">
    <location>
        <begin position="204"/>
        <end position="237"/>
    </location>
</feature>
<dbReference type="InterPro" id="IPR003582">
    <property type="entry name" value="ShKT_dom"/>
</dbReference>
<accession>A0A8W8K282</accession>
<dbReference type="SMART" id="SM00254">
    <property type="entry name" value="ShKT"/>
    <property type="match status" value="1"/>
</dbReference>
<keyword evidence="5" id="KW-1185">Reference proteome</keyword>
<protein>
    <recommendedName>
        <fullName evidence="3">ShKT domain-containing protein</fullName>
    </recommendedName>
</protein>
<evidence type="ECO:0000313" key="5">
    <source>
        <dbReference type="Proteomes" id="UP000005408"/>
    </source>
</evidence>
<sequence>MFTGGVHQWNSSHTRTYHQIKHPIQVEHYPPALCPTSTISKWYLSTGYHGNIQPAYLIPEEPIHHTDTIPSGTYPTGVTVPYTPTTGNLPTRLLYSTTVHKPQTNPITTTNLCPGGPSNKESPGRAGLTWSVSGRIGTTGFYRCVTTGCPTYSILPAACHLQKTPGSCCQTPSCEFDQQQGSYTGYGFTSGEGTAQNVVAPQPCVDVATNCKVYGKSVCTTYGQWASNNCRKYCGICQNTVIQPAAGDVCIYKGKTYLQGQSWEPDCSTRCTCENAHYGYYRCNDACPSYNNLPAGCKRDQQERRVLPCRQLQSGVFYTSSENINSIGNGG</sequence>
<dbReference type="Proteomes" id="UP000005408">
    <property type="component" value="Unassembled WGS sequence"/>
</dbReference>
<dbReference type="AlphaFoldDB" id="A0A8W8K282"/>
<feature type="region of interest" description="Disordered" evidence="2">
    <location>
        <begin position="106"/>
        <end position="126"/>
    </location>
</feature>
<evidence type="ECO:0000313" key="4">
    <source>
        <dbReference type="EnsemblMetazoa" id="G21315.1:cds"/>
    </source>
</evidence>
<comment type="caution">
    <text evidence="1">Lacks conserved residue(s) required for the propagation of feature annotation.</text>
</comment>
<organism evidence="4 5">
    <name type="scientific">Magallana gigas</name>
    <name type="common">Pacific oyster</name>
    <name type="synonym">Crassostrea gigas</name>
    <dbReference type="NCBI Taxonomy" id="29159"/>
    <lineage>
        <taxon>Eukaryota</taxon>
        <taxon>Metazoa</taxon>
        <taxon>Spiralia</taxon>
        <taxon>Lophotrochozoa</taxon>
        <taxon>Mollusca</taxon>
        <taxon>Bivalvia</taxon>
        <taxon>Autobranchia</taxon>
        <taxon>Pteriomorphia</taxon>
        <taxon>Ostreida</taxon>
        <taxon>Ostreoidea</taxon>
        <taxon>Ostreidae</taxon>
        <taxon>Magallana</taxon>
    </lineage>
</organism>
<name>A0A8W8K282_MAGGI</name>
<reference evidence="4" key="1">
    <citation type="submission" date="2022-08" db="UniProtKB">
        <authorList>
            <consortium name="EnsemblMetazoa"/>
        </authorList>
    </citation>
    <scope>IDENTIFICATION</scope>
    <source>
        <strain evidence="4">05x7-T-G4-1.051#20</strain>
    </source>
</reference>
<proteinExistence type="predicted"/>
<evidence type="ECO:0000259" key="3">
    <source>
        <dbReference type="PROSITE" id="PS51670"/>
    </source>
</evidence>
<evidence type="ECO:0000256" key="2">
    <source>
        <dbReference type="SAM" id="MobiDB-lite"/>
    </source>
</evidence>
<dbReference type="EnsemblMetazoa" id="G21315.1">
    <property type="protein sequence ID" value="G21315.1:cds"/>
    <property type="gene ID" value="G21315"/>
</dbReference>
<dbReference type="PROSITE" id="PS51670">
    <property type="entry name" value="SHKT"/>
    <property type="match status" value="1"/>
</dbReference>